<dbReference type="RefSeq" id="WP_378294650.1">
    <property type="nucleotide sequence ID" value="NZ_JBHULE010000023.1"/>
</dbReference>
<dbReference type="EMBL" id="JBHULE010000023">
    <property type="protein sequence ID" value="MFD2564790.1"/>
    <property type="molecule type" value="Genomic_DNA"/>
</dbReference>
<evidence type="ECO:0000313" key="2">
    <source>
        <dbReference type="Proteomes" id="UP001597319"/>
    </source>
</evidence>
<proteinExistence type="predicted"/>
<protein>
    <submittedName>
        <fullName evidence="1">Uncharacterized protein</fullName>
    </submittedName>
</protein>
<gene>
    <name evidence="1" type="ORF">ACFSR1_19075</name>
</gene>
<organism evidence="1 2">
    <name type="scientific">Aquimarina rubra</name>
    <dbReference type="NCBI Taxonomy" id="1920033"/>
    <lineage>
        <taxon>Bacteria</taxon>
        <taxon>Pseudomonadati</taxon>
        <taxon>Bacteroidota</taxon>
        <taxon>Flavobacteriia</taxon>
        <taxon>Flavobacteriales</taxon>
        <taxon>Flavobacteriaceae</taxon>
        <taxon>Aquimarina</taxon>
    </lineage>
</organism>
<dbReference type="Proteomes" id="UP001597319">
    <property type="component" value="Unassembled WGS sequence"/>
</dbReference>
<comment type="caution">
    <text evidence="1">The sequence shown here is derived from an EMBL/GenBank/DDBJ whole genome shotgun (WGS) entry which is preliminary data.</text>
</comment>
<name>A0ABW5LJJ6_9FLAO</name>
<accession>A0ABW5LJJ6</accession>
<sequence>MLNGWLTYGDEKFRWEYDNNIEIRPYNRKMNKILVEFEHQCLLKLINKRLKDKKNIEISHIPPEFISKAIKKAIENNWNSKDGIGQINLDFNENGFEVKK</sequence>
<reference evidence="2" key="1">
    <citation type="journal article" date="2019" name="Int. J. Syst. Evol. Microbiol.">
        <title>The Global Catalogue of Microorganisms (GCM) 10K type strain sequencing project: providing services to taxonomists for standard genome sequencing and annotation.</title>
        <authorList>
            <consortium name="The Broad Institute Genomics Platform"/>
            <consortium name="The Broad Institute Genome Sequencing Center for Infectious Disease"/>
            <person name="Wu L."/>
            <person name="Ma J."/>
        </authorList>
    </citation>
    <scope>NUCLEOTIDE SEQUENCE [LARGE SCALE GENOMIC DNA]</scope>
    <source>
        <strain evidence="2">KCTC 52274</strain>
    </source>
</reference>
<keyword evidence="2" id="KW-1185">Reference proteome</keyword>
<evidence type="ECO:0000313" key="1">
    <source>
        <dbReference type="EMBL" id="MFD2564790.1"/>
    </source>
</evidence>